<dbReference type="EMBL" id="NOXT01000069">
    <property type="protein sequence ID" value="OYQ34397.1"/>
    <property type="molecule type" value="Genomic_DNA"/>
</dbReference>
<dbReference type="RefSeq" id="WP_094472597.1">
    <property type="nucleotide sequence ID" value="NZ_NOXT01000069.1"/>
</dbReference>
<evidence type="ECO:0000256" key="2">
    <source>
        <dbReference type="ARBA" id="ARBA00022884"/>
    </source>
</evidence>
<dbReference type="AlphaFoldDB" id="A0A255YYS7"/>
<sequence length="315" mass="32905">MTALIEAAPGATRALELDGDLVVAAHLDRADDPLPVGLVAPARLVTRDGKRGLVAMAGAEAMVEPLPADWRQGETRLAEVVRAGWSDGVRDKQARVTVHDARACPAPSLAQRLPGAVVLPPHGPDRLAEAGWDAVVEEALSARIDFPGGQLLLAPTPAMLVIDVDGPGDPQALAEAAARAVAAAVRRLGLGGPIVVDFPTLGGRAARAAVDAILAEMLPPPFEKTAINGFGLVQIIRPRTRRSLVDEARRPGFAALELLRRGMRLVGPVRITAAPAVVAWLHDRPALTVELSRLTGGATQLEARDGAGRGHVQQA</sequence>
<keyword evidence="2" id="KW-0694">RNA-binding</keyword>
<dbReference type="Proteomes" id="UP000216991">
    <property type="component" value="Unassembled WGS sequence"/>
</dbReference>
<evidence type="ECO:0000313" key="4">
    <source>
        <dbReference type="EMBL" id="OYQ34397.1"/>
    </source>
</evidence>
<feature type="domain" description="RNA-binding protein AU-1/Ribonuclease E/G" evidence="3">
    <location>
        <begin position="130"/>
        <end position="240"/>
    </location>
</feature>
<dbReference type="GO" id="GO:0003723">
    <property type="term" value="F:RNA binding"/>
    <property type="evidence" value="ECO:0007669"/>
    <property type="project" value="UniProtKB-KW"/>
</dbReference>
<evidence type="ECO:0000256" key="1">
    <source>
        <dbReference type="ARBA" id="ARBA00022801"/>
    </source>
</evidence>
<dbReference type="InterPro" id="IPR019307">
    <property type="entry name" value="RNA-bd_AU-1/RNase_E/G"/>
</dbReference>
<protein>
    <recommendedName>
        <fullName evidence="3">RNA-binding protein AU-1/Ribonuclease E/G domain-containing protein</fullName>
    </recommendedName>
</protein>
<name>A0A255YYS7_9SPHN</name>
<accession>A0A255YYS7</accession>
<gene>
    <name evidence="4" type="ORF">CHU93_02395</name>
</gene>
<dbReference type="OrthoDB" id="7403919at2"/>
<organism evidence="4 5">
    <name type="scientific">Sandarakinorhabdus cyanobacteriorum</name>
    <dbReference type="NCBI Taxonomy" id="1981098"/>
    <lineage>
        <taxon>Bacteria</taxon>
        <taxon>Pseudomonadati</taxon>
        <taxon>Pseudomonadota</taxon>
        <taxon>Alphaproteobacteria</taxon>
        <taxon>Sphingomonadales</taxon>
        <taxon>Sphingosinicellaceae</taxon>
        <taxon>Sandarakinorhabdus</taxon>
    </lineage>
</organism>
<proteinExistence type="predicted"/>
<keyword evidence="1" id="KW-0378">Hydrolase</keyword>
<dbReference type="GO" id="GO:0016787">
    <property type="term" value="F:hydrolase activity"/>
    <property type="evidence" value="ECO:0007669"/>
    <property type="project" value="UniProtKB-KW"/>
</dbReference>
<dbReference type="Pfam" id="PF10150">
    <property type="entry name" value="RNase_E_G"/>
    <property type="match status" value="1"/>
</dbReference>
<reference evidence="4 5" key="1">
    <citation type="submission" date="2017-07" db="EMBL/GenBank/DDBJ databases">
        <title>Sandarakinorhabdus cyanobacteriorum sp. nov., a novel bacterium isolated from cyanobacterial aggregates in a eutrophic lake.</title>
        <authorList>
            <person name="Cai H."/>
        </authorList>
    </citation>
    <scope>NUCLEOTIDE SEQUENCE [LARGE SCALE GENOMIC DNA]</scope>
    <source>
        <strain evidence="4 5">TH057</strain>
    </source>
</reference>
<comment type="caution">
    <text evidence="4">The sequence shown here is derived from an EMBL/GenBank/DDBJ whole genome shotgun (WGS) entry which is preliminary data.</text>
</comment>
<evidence type="ECO:0000313" key="5">
    <source>
        <dbReference type="Proteomes" id="UP000216991"/>
    </source>
</evidence>
<evidence type="ECO:0000259" key="3">
    <source>
        <dbReference type="Pfam" id="PF10150"/>
    </source>
</evidence>
<keyword evidence="5" id="KW-1185">Reference proteome</keyword>